<name>A0A1S8CUK3_9GAMM</name>
<dbReference type="InterPro" id="IPR023606">
    <property type="entry name" value="CoA-Trfase_III_dom_1_sf"/>
</dbReference>
<organism evidence="1 2">
    <name type="scientific">Alkanindiges hydrocarboniclasticus</name>
    <dbReference type="NCBI Taxonomy" id="1907941"/>
    <lineage>
        <taxon>Bacteria</taxon>
        <taxon>Pseudomonadati</taxon>
        <taxon>Pseudomonadota</taxon>
        <taxon>Gammaproteobacteria</taxon>
        <taxon>Moraxellales</taxon>
        <taxon>Moraxellaceae</taxon>
        <taxon>Alkanindiges</taxon>
    </lineage>
</organism>
<dbReference type="OrthoDB" id="9058532at2"/>
<dbReference type="SUPFAM" id="SSF89796">
    <property type="entry name" value="CoA-transferase family III (CaiB/BaiF)"/>
    <property type="match status" value="1"/>
</dbReference>
<dbReference type="InterPro" id="IPR044855">
    <property type="entry name" value="CoA-Trfase_III_dom3_sf"/>
</dbReference>
<evidence type="ECO:0000313" key="2">
    <source>
        <dbReference type="Proteomes" id="UP000192132"/>
    </source>
</evidence>
<dbReference type="PANTHER" id="PTHR48228:SF5">
    <property type="entry name" value="ALPHA-METHYLACYL-COA RACEMASE"/>
    <property type="match status" value="1"/>
</dbReference>
<protein>
    <submittedName>
        <fullName evidence="1">Carnitine dehydratase</fullName>
    </submittedName>
</protein>
<accession>A0A1S8CUK3</accession>
<dbReference type="InterPro" id="IPR003673">
    <property type="entry name" value="CoA-Trfase_fam_III"/>
</dbReference>
<keyword evidence="2" id="KW-1185">Reference proteome</keyword>
<dbReference type="Gene3D" id="3.40.50.10540">
    <property type="entry name" value="Crotonobetainyl-coa:carnitine coa-transferase, domain 1"/>
    <property type="match status" value="1"/>
</dbReference>
<dbReference type="InterPro" id="IPR050509">
    <property type="entry name" value="CoA-transferase_III"/>
</dbReference>
<dbReference type="PANTHER" id="PTHR48228">
    <property type="entry name" value="SUCCINYL-COA--D-CITRAMALATE COA-TRANSFERASE"/>
    <property type="match status" value="1"/>
</dbReference>
<dbReference type="RefSeq" id="WP_076878344.1">
    <property type="nucleotide sequence ID" value="NZ_MLCN01000023.1"/>
</dbReference>
<comment type="caution">
    <text evidence="1">The sequence shown here is derived from an EMBL/GenBank/DDBJ whole genome shotgun (WGS) entry which is preliminary data.</text>
</comment>
<evidence type="ECO:0000313" key="1">
    <source>
        <dbReference type="EMBL" id="ONG39553.1"/>
    </source>
</evidence>
<dbReference type="EMBL" id="MLCN01000023">
    <property type="protein sequence ID" value="ONG39553.1"/>
    <property type="molecule type" value="Genomic_DNA"/>
</dbReference>
<dbReference type="AlphaFoldDB" id="A0A1S8CUK3"/>
<dbReference type="Gene3D" id="3.30.1540.10">
    <property type="entry name" value="formyl-coa transferase, domain 3"/>
    <property type="match status" value="1"/>
</dbReference>
<dbReference type="Pfam" id="PF02515">
    <property type="entry name" value="CoA_transf_3"/>
    <property type="match status" value="1"/>
</dbReference>
<sequence length="392" mass="42013">MTQDTTQLTVQTTTSSRSNTPLAGLKVLDFSTLLPGPFATLMLADLGAEVIHVESPTRVDLVRVMPPYADGQATAHAYLNRNKKSLAVDLKNPENIEKVKGLLAEFDIVVEQFRPGVMQRLGLGYDDLKAINPRLIYCSITGYGQTGSYKDRAGHDINYMSLAGVSGHSGRQDSGPPALGIQVADVAGGSLHAVIGVLAAVIERNQSGQGQHIDISMTDCVFTLNNMAASAQIAGGEDQAPEAATLNGGSYYDYFKTSDNRYMSVGSLEPQFMMGLSAALNLPILAQKGASMFDDDRQAVKQAVSEAIAAQPFAHWQQVFAALDVCVEPVLSLKEAADSQLAQERGWVVDVPLTATHSSSQKQLACPIKFSRSVARYEYAGQQLGETGWADL</sequence>
<gene>
    <name evidence="1" type="ORF">BKE30_09390</name>
</gene>
<dbReference type="GO" id="GO:0003824">
    <property type="term" value="F:catalytic activity"/>
    <property type="evidence" value="ECO:0007669"/>
    <property type="project" value="InterPro"/>
</dbReference>
<dbReference type="Proteomes" id="UP000192132">
    <property type="component" value="Unassembled WGS sequence"/>
</dbReference>
<dbReference type="STRING" id="1907941.BKE30_09390"/>
<reference evidence="1 2" key="1">
    <citation type="submission" date="2016-10" db="EMBL/GenBank/DDBJ databases">
        <title>Draft Genome sequence of Alkanindiges sp. strain H1.</title>
        <authorList>
            <person name="Subhash Y."/>
            <person name="Lee S."/>
        </authorList>
    </citation>
    <scope>NUCLEOTIDE SEQUENCE [LARGE SCALE GENOMIC DNA]</scope>
    <source>
        <strain evidence="1 2">H1</strain>
    </source>
</reference>
<proteinExistence type="predicted"/>